<organism evidence="1 2">
    <name type="scientific">Trichoplax adhaerens</name>
    <name type="common">Trichoplax reptans</name>
    <dbReference type="NCBI Taxonomy" id="10228"/>
    <lineage>
        <taxon>Eukaryota</taxon>
        <taxon>Metazoa</taxon>
        <taxon>Placozoa</taxon>
        <taxon>Uniplacotomia</taxon>
        <taxon>Trichoplacea</taxon>
        <taxon>Trichoplacidae</taxon>
        <taxon>Trichoplax</taxon>
    </lineage>
</organism>
<evidence type="ECO:0000313" key="2">
    <source>
        <dbReference type="Proteomes" id="UP000009022"/>
    </source>
</evidence>
<proteinExistence type="predicted"/>
<dbReference type="OrthoDB" id="185373at2759"/>
<accession>B3S7Z9</accession>
<dbReference type="EMBL" id="DS985255">
    <property type="protein sequence ID" value="EDV21104.1"/>
    <property type="molecule type" value="Genomic_DNA"/>
</dbReference>
<dbReference type="RefSeq" id="XP_002116434.1">
    <property type="nucleotide sequence ID" value="XM_002116398.1"/>
</dbReference>
<keyword evidence="2" id="KW-1185">Reference proteome</keyword>
<dbReference type="Proteomes" id="UP000009022">
    <property type="component" value="Unassembled WGS sequence"/>
</dbReference>
<dbReference type="AlphaFoldDB" id="B3S7Z9"/>
<reference evidence="1 2" key="1">
    <citation type="journal article" date="2008" name="Nature">
        <title>The Trichoplax genome and the nature of placozoans.</title>
        <authorList>
            <person name="Srivastava M."/>
            <person name="Begovic E."/>
            <person name="Chapman J."/>
            <person name="Putnam N.H."/>
            <person name="Hellsten U."/>
            <person name="Kawashima T."/>
            <person name="Kuo A."/>
            <person name="Mitros T."/>
            <person name="Salamov A."/>
            <person name="Carpenter M.L."/>
            <person name="Signorovitch A.Y."/>
            <person name="Moreno M.A."/>
            <person name="Kamm K."/>
            <person name="Grimwood J."/>
            <person name="Schmutz J."/>
            <person name="Shapiro H."/>
            <person name="Grigoriev I.V."/>
            <person name="Buss L.W."/>
            <person name="Schierwater B."/>
            <person name="Dellaporta S.L."/>
            <person name="Rokhsar D.S."/>
        </authorList>
    </citation>
    <scope>NUCLEOTIDE SEQUENCE [LARGE SCALE GENOMIC DNA]</scope>
    <source>
        <strain evidence="1 2">Grell-BS-1999</strain>
    </source>
</reference>
<evidence type="ECO:0000313" key="1">
    <source>
        <dbReference type="EMBL" id="EDV21104.1"/>
    </source>
</evidence>
<dbReference type="KEGG" id="tad:TRIADDRAFT_60356"/>
<sequence length="372" mass="43124">MNIRTNTILSDFLTLELFDLDSKLSNTKRQIIVRKAFQVCTLEPFSRGAQHCIFLKPKERPLEKWDLHKAENEGRDIEKLRETMLEKIERTKHAAVKDLQLFIDGCTKPENLPLLQDTVKRYRQSKSVPFDGLPALLTRTCIRLENPAMALEMIKNKACHIVPLCDCYRNVLSPYYIRLDANCCTLKLQAEYGIFPNAGCYNFLMDEFIDPRNRIEKGSDLALEAYDAMLADSIKPNKVTNAIRIYSLLKQDSEKDFLYGIKLLREFMETGLRVRHIKIIRKEIIRAALRQLVLYLYIKSLKDAKRQSEIMDAAEEHLKLFPTLKIKVPTITLINEAVTSLENPDLNEKFNAFEARLRSMNRINHVGDTTEE</sequence>
<dbReference type="HOGENOM" id="CLU_744600_0_0_1"/>
<dbReference type="InParanoid" id="B3S7Z9"/>
<gene>
    <name evidence="1" type="ORF">TRIADDRAFT_60356</name>
</gene>
<name>B3S7Z9_TRIAD</name>
<dbReference type="GeneID" id="6757646"/>
<protein>
    <submittedName>
        <fullName evidence="1">Uncharacterized protein</fullName>
    </submittedName>
</protein>
<dbReference type="CTD" id="6757646"/>